<protein>
    <submittedName>
        <fullName evidence="1">Uncharacterized protein</fullName>
    </submittedName>
</protein>
<comment type="caution">
    <text evidence="1">The sequence shown here is derived from an EMBL/GenBank/DDBJ whole genome shotgun (WGS) entry which is preliminary data.</text>
</comment>
<proteinExistence type="predicted"/>
<dbReference type="AlphaFoldDB" id="A0A0F8YII1"/>
<feature type="non-terminal residue" evidence="1">
    <location>
        <position position="1"/>
    </location>
</feature>
<dbReference type="EMBL" id="LAZR01053225">
    <property type="protein sequence ID" value="KKK81212.1"/>
    <property type="molecule type" value="Genomic_DNA"/>
</dbReference>
<organism evidence="1">
    <name type="scientific">marine sediment metagenome</name>
    <dbReference type="NCBI Taxonomy" id="412755"/>
    <lineage>
        <taxon>unclassified sequences</taxon>
        <taxon>metagenomes</taxon>
        <taxon>ecological metagenomes</taxon>
    </lineage>
</organism>
<evidence type="ECO:0000313" key="1">
    <source>
        <dbReference type="EMBL" id="KKK81212.1"/>
    </source>
</evidence>
<reference evidence="1" key="1">
    <citation type="journal article" date="2015" name="Nature">
        <title>Complex archaea that bridge the gap between prokaryotes and eukaryotes.</title>
        <authorList>
            <person name="Spang A."/>
            <person name="Saw J.H."/>
            <person name="Jorgensen S.L."/>
            <person name="Zaremba-Niedzwiedzka K."/>
            <person name="Martijn J."/>
            <person name="Lind A.E."/>
            <person name="van Eijk R."/>
            <person name="Schleper C."/>
            <person name="Guy L."/>
            <person name="Ettema T.J."/>
        </authorList>
    </citation>
    <scope>NUCLEOTIDE SEQUENCE</scope>
</reference>
<gene>
    <name evidence="1" type="ORF">LCGC14_2815710</name>
</gene>
<accession>A0A0F8YII1</accession>
<name>A0A0F8YII1_9ZZZZ</name>
<sequence length="27" mass="2843">IDWALDNKKCDCGFTQALKGGGSGDEN</sequence>